<dbReference type="RefSeq" id="WP_133588859.1">
    <property type="nucleotide sequence ID" value="NZ_CP037953.1"/>
</dbReference>
<keyword evidence="2" id="KW-1185">Reference proteome</keyword>
<sequence length="75" mass="7898">MQLSPLASGVQGVLRANELAADASSRIAQAGTTNPDQDLVTPVVDLLRAERLAEASARVIETEQRTLGSLLDVRA</sequence>
<dbReference type="AlphaFoldDB" id="A0A4R6UTY7"/>
<gene>
    <name evidence="1" type="ORF">EV696_10453</name>
</gene>
<dbReference type="EMBL" id="SNYM01000004">
    <property type="protein sequence ID" value="TDQ49349.1"/>
    <property type="molecule type" value="Genomic_DNA"/>
</dbReference>
<reference evidence="1 2" key="1">
    <citation type="submission" date="2019-03" db="EMBL/GenBank/DDBJ databases">
        <title>Genomic Encyclopedia of Type Strains, Phase IV (KMG-IV): sequencing the most valuable type-strain genomes for metagenomic binning, comparative biology and taxonomic classification.</title>
        <authorList>
            <person name="Goeker M."/>
        </authorList>
    </citation>
    <scope>NUCLEOTIDE SEQUENCE [LARGE SCALE GENOMIC DNA]</scope>
    <source>
        <strain evidence="1 2">DSM 103792</strain>
    </source>
</reference>
<protein>
    <recommendedName>
        <fullName evidence="3">Flagellar basal body rod FlgEFG protein</fullName>
    </recommendedName>
</protein>
<comment type="caution">
    <text evidence="1">The sequence shown here is derived from an EMBL/GenBank/DDBJ whole genome shotgun (WGS) entry which is preliminary data.</text>
</comment>
<evidence type="ECO:0000313" key="1">
    <source>
        <dbReference type="EMBL" id="TDQ49349.1"/>
    </source>
</evidence>
<evidence type="ECO:0000313" key="2">
    <source>
        <dbReference type="Proteomes" id="UP000295375"/>
    </source>
</evidence>
<proteinExistence type="predicted"/>
<name>A0A4R6UTY7_9GAMM</name>
<accession>A0A4R6UTY7</accession>
<evidence type="ECO:0008006" key="3">
    <source>
        <dbReference type="Google" id="ProtNLM"/>
    </source>
</evidence>
<dbReference type="Proteomes" id="UP000295375">
    <property type="component" value="Unassembled WGS sequence"/>
</dbReference>
<organism evidence="1 2">
    <name type="scientific">Permianibacter aggregans</name>
    <dbReference type="NCBI Taxonomy" id="1510150"/>
    <lineage>
        <taxon>Bacteria</taxon>
        <taxon>Pseudomonadati</taxon>
        <taxon>Pseudomonadota</taxon>
        <taxon>Gammaproteobacteria</taxon>
        <taxon>Pseudomonadales</taxon>
        <taxon>Pseudomonadaceae</taxon>
        <taxon>Permianibacter</taxon>
    </lineage>
</organism>